<dbReference type="InterPro" id="IPR046233">
    <property type="entry name" value="DUF6266"/>
</dbReference>
<gene>
    <name evidence="1" type="ORF">SAMN05421818_11751</name>
</gene>
<dbReference type="EMBL" id="FNDQ01000017">
    <property type="protein sequence ID" value="SDH82823.1"/>
    <property type="molecule type" value="Genomic_DNA"/>
</dbReference>
<sequence length="218" mass="25276">MAEIKEGILGGFQGKVGTVVGFPWRNKNLMRSMPKKTFKPRSEKQLIQQSKLTYCTQFLTPLRKFINKNIAVSNKNQIGFDLLLSKLMKEMYIENDEIFHIDYSHLYLALGVLPTTLKTNVKFLKNGKLKLQWEDNSCQGLAEKEDKLSVIALMQEMQKFHVFERIANREDGKISLILPDKWIKGSIHLWYIWSNEADNLNSTSMYIGCLEIPVKEEE</sequence>
<organism evidence="1 2">
    <name type="scientific">Myroides phaeus</name>
    <dbReference type="NCBI Taxonomy" id="702745"/>
    <lineage>
        <taxon>Bacteria</taxon>
        <taxon>Pseudomonadati</taxon>
        <taxon>Bacteroidota</taxon>
        <taxon>Flavobacteriia</taxon>
        <taxon>Flavobacteriales</taxon>
        <taxon>Flavobacteriaceae</taxon>
        <taxon>Myroides</taxon>
    </lineage>
</organism>
<dbReference type="STRING" id="702745.SAMN05421818_11751"/>
<dbReference type="RefSeq" id="WP_090409608.1">
    <property type="nucleotide sequence ID" value="NZ_FNDQ01000017.1"/>
</dbReference>
<protein>
    <submittedName>
        <fullName evidence="1">Uncharacterized protein</fullName>
    </submittedName>
</protein>
<reference evidence="2" key="1">
    <citation type="submission" date="2016-10" db="EMBL/GenBank/DDBJ databases">
        <authorList>
            <person name="Varghese N."/>
            <person name="Submissions S."/>
        </authorList>
    </citation>
    <scope>NUCLEOTIDE SEQUENCE [LARGE SCALE GENOMIC DNA]</scope>
    <source>
        <strain evidence="2">DSM 23313</strain>
    </source>
</reference>
<dbReference type="Pfam" id="PF19781">
    <property type="entry name" value="DUF6266"/>
    <property type="match status" value="1"/>
</dbReference>
<keyword evidence="2" id="KW-1185">Reference proteome</keyword>
<dbReference type="Proteomes" id="UP000243588">
    <property type="component" value="Unassembled WGS sequence"/>
</dbReference>
<name>A0A1G8FKZ0_9FLAO</name>
<evidence type="ECO:0000313" key="2">
    <source>
        <dbReference type="Proteomes" id="UP000243588"/>
    </source>
</evidence>
<evidence type="ECO:0000313" key="1">
    <source>
        <dbReference type="EMBL" id="SDH82823.1"/>
    </source>
</evidence>
<proteinExistence type="predicted"/>
<dbReference type="AlphaFoldDB" id="A0A1G8FKZ0"/>
<accession>A0A1G8FKZ0</accession>